<dbReference type="InterPro" id="IPR039722">
    <property type="entry name" value="Upf3"/>
</dbReference>
<evidence type="ECO:0000313" key="7">
    <source>
        <dbReference type="EMBL" id="PAV92180.1"/>
    </source>
</evidence>
<accession>A0A2A2M180</accession>
<evidence type="ECO:0000313" key="8">
    <source>
        <dbReference type="Proteomes" id="UP000218231"/>
    </source>
</evidence>
<dbReference type="CDD" id="cd12455">
    <property type="entry name" value="RRM_like_Smg4_UPF3"/>
    <property type="match status" value="1"/>
</dbReference>
<dbReference type="Proteomes" id="UP000218231">
    <property type="component" value="Unassembled WGS sequence"/>
</dbReference>
<dbReference type="Gene3D" id="3.30.70.330">
    <property type="match status" value="1"/>
</dbReference>
<feature type="compositionally biased region" description="Polar residues" evidence="5">
    <location>
        <begin position="348"/>
        <end position="358"/>
    </location>
</feature>
<evidence type="ECO:0000256" key="1">
    <source>
        <dbReference type="ARBA" id="ARBA00004123"/>
    </source>
</evidence>
<dbReference type="STRING" id="2018661.A0A2A2M180"/>
<dbReference type="PANTHER" id="PTHR13112">
    <property type="entry name" value="UPF3 REGULATOR OF NONSENSE TRANSCRIPTS-LIKE PROTEIN"/>
    <property type="match status" value="1"/>
</dbReference>
<feature type="domain" description="UPF3" evidence="6">
    <location>
        <begin position="83"/>
        <end position="241"/>
    </location>
</feature>
<evidence type="ECO:0000256" key="5">
    <source>
        <dbReference type="SAM" id="MobiDB-lite"/>
    </source>
</evidence>
<dbReference type="GO" id="GO:0045727">
    <property type="term" value="P:positive regulation of translation"/>
    <property type="evidence" value="ECO:0007669"/>
    <property type="project" value="TreeGrafter"/>
</dbReference>
<reference evidence="7 8" key="1">
    <citation type="journal article" date="2017" name="Curr. Biol.">
        <title>Genome architecture and evolution of a unichromosomal asexual nematode.</title>
        <authorList>
            <person name="Fradin H."/>
            <person name="Zegar C."/>
            <person name="Gutwein M."/>
            <person name="Lucas J."/>
            <person name="Kovtun M."/>
            <person name="Corcoran D."/>
            <person name="Baugh L.R."/>
            <person name="Kiontke K."/>
            <person name="Gunsalus K."/>
            <person name="Fitch D.H."/>
            <person name="Piano F."/>
        </authorList>
    </citation>
    <scope>NUCLEOTIDE SEQUENCE [LARGE SCALE GENOMIC DNA]</scope>
    <source>
        <strain evidence="7">PF1309</strain>
    </source>
</reference>
<dbReference type="GO" id="GO:0000184">
    <property type="term" value="P:nuclear-transcribed mRNA catabolic process, nonsense-mediated decay"/>
    <property type="evidence" value="ECO:0007669"/>
    <property type="project" value="UniProtKB-KW"/>
</dbReference>
<comment type="caution">
    <text evidence="7">The sequence shown here is derived from an EMBL/GenBank/DDBJ whole genome shotgun (WGS) entry which is preliminary data.</text>
</comment>
<evidence type="ECO:0000256" key="4">
    <source>
        <dbReference type="ARBA" id="ARBA00023242"/>
    </source>
</evidence>
<protein>
    <recommendedName>
        <fullName evidence="6">UPF3 domain-containing protein</fullName>
    </recommendedName>
</protein>
<keyword evidence="4" id="KW-0539">Nucleus</keyword>
<proteinExistence type="inferred from homology"/>
<dbReference type="SUPFAM" id="SSF54928">
    <property type="entry name" value="RNA-binding domain, RBD"/>
    <property type="match status" value="1"/>
</dbReference>
<dbReference type="InterPro" id="IPR035979">
    <property type="entry name" value="RBD_domain_sf"/>
</dbReference>
<keyword evidence="3" id="KW-0866">Nonsense-mediated mRNA decay</keyword>
<feature type="compositionally biased region" description="Basic and acidic residues" evidence="5">
    <location>
        <begin position="396"/>
        <end position="406"/>
    </location>
</feature>
<dbReference type="GO" id="GO:0005730">
    <property type="term" value="C:nucleolus"/>
    <property type="evidence" value="ECO:0007669"/>
    <property type="project" value="TreeGrafter"/>
</dbReference>
<dbReference type="OrthoDB" id="18087at2759"/>
<keyword evidence="8" id="KW-1185">Reference proteome</keyword>
<dbReference type="InterPro" id="IPR012677">
    <property type="entry name" value="Nucleotide-bd_a/b_plait_sf"/>
</dbReference>
<feature type="region of interest" description="Disordered" evidence="5">
    <location>
        <begin position="258"/>
        <end position="442"/>
    </location>
</feature>
<evidence type="ECO:0000259" key="6">
    <source>
        <dbReference type="Pfam" id="PF03467"/>
    </source>
</evidence>
<gene>
    <name evidence="7" type="ORF">WR25_06715</name>
</gene>
<dbReference type="AlphaFoldDB" id="A0A2A2M180"/>
<name>A0A2A2M180_9BILA</name>
<dbReference type="EMBL" id="LIAE01006257">
    <property type="protein sequence ID" value="PAV92180.1"/>
    <property type="molecule type" value="Genomic_DNA"/>
</dbReference>
<feature type="compositionally biased region" description="Basic and acidic residues" evidence="5">
    <location>
        <begin position="274"/>
        <end position="342"/>
    </location>
</feature>
<evidence type="ECO:0000256" key="3">
    <source>
        <dbReference type="ARBA" id="ARBA00023161"/>
    </source>
</evidence>
<dbReference type="InterPro" id="IPR005120">
    <property type="entry name" value="UPF3_dom"/>
</dbReference>
<feature type="compositionally biased region" description="Basic and acidic residues" evidence="5">
    <location>
        <begin position="433"/>
        <end position="442"/>
    </location>
</feature>
<dbReference type="GO" id="GO:0003729">
    <property type="term" value="F:mRNA binding"/>
    <property type="evidence" value="ECO:0007669"/>
    <property type="project" value="TreeGrafter"/>
</dbReference>
<dbReference type="PANTHER" id="PTHR13112:SF0">
    <property type="entry name" value="FI21285P1"/>
    <property type="match status" value="1"/>
</dbReference>
<evidence type="ECO:0000256" key="2">
    <source>
        <dbReference type="ARBA" id="ARBA00005991"/>
    </source>
</evidence>
<sequence length="442" mass="50326">MLRLSALRALGRLRVMILLEPLPENSTSALGFAASEVDAEEDRGDDMLRGLHNRGTCKRECNDEESNESARVMPRGRVPRKPLFKVVVRRLPGALTFEELQEQMSPMPDSEYVWFEPSKIDFLPYDFSRCYFVFNSEKDCIEFSRRINNKEFTDSRGQKTAARVEMAPYQNVPRSTPESTKNDPKCGTIEDNYSYKSFLDKLNSASQTAHLTLDEQIKLLKEKTAKEKEGILVTPLTKYMVHQADAKAAKAQERRARFLAKEEQKKAKIQASRAADRERGGGNDSRSQRNEQKNKRAETRTERRERQRKEFKDSKKPFNKKEVEKKEEKETKDNEEATKSLKEALGVSSKTENTSAASTKEPVTFTRTTRTFTNRGMKAEGRAAAGNKAGTSNASEGDKRNDEDGKKKRRPEMQIYRPGQTRGRKATGSDQTEPEKEKEGGE</sequence>
<comment type="similarity">
    <text evidence="2">Belongs to the RENT3 family.</text>
</comment>
<dbReference type="GO" id="GO:0005737">
    <property type="term" value="C:cytoplasm"/>
    <property type="evidence" value="ECO:0007669"/>
    <property type="project" value="TreeGrafter"/>
</dbReference>
<dbReference type="Pfam" id="PF03467">
    <property type="entry name" value="Smg4_UPF3"/>
    <property type="match status" value="1"/>
</dbReference>
<feature type="compositionally biased region" description="Low complexity" evidence="5">
    <location>
        <begin position="364"/>
        <end position="373"/>
    </location>
</feature>
<organism evidence="7 8">
    <name type="scientific">Diploscapter pachys</name>
    <dbReference type="NCBI Taxonomy" id="2018661"/>
    <lineage>
        <taxon>Eukaryota</taxon>
        <taxon>Metazoa</taxon>
        <taxon>Ecdysozoa</taxon>
        <taxon>Nematoda</taxon>
        <taxon>Chromadorea</taxon>
        <taxon>Rhabditida</taxon>
        <taxon>Rhabditina</taxon>
        <taxon>Rhabditomorpha</taxon>
        <taxon>Rhabditoidea</taxon>
        <taxon>Rhabditidae</taxon>
        <taxon>Diploscapter</taxon>
    </lineage>
</organism>
<comment type="subcellular location">
    <subcellularLocation>
        <location evidence="1">Nucleus</location>
    </subcellularLocation>
</comment>
<dbReference type="EMBL" id="LIAE01006257">
    <property type="protein sequence ID" value="PAV92182.1"/>
    <property type="molecule type" value="Genomic_DNA"/>
</dbReference>